<dbReference type="SUPFAM" id="SSF50475">
    <property type="entry name" value="FMN-binding split barrel"/>
    <property type="match status" value="1"/>
</dbReference>
<sequence length="210" mass="23743">MKTPAAHLIPSRAPKRAHFDAETIYPILDEALLCTISCVIDNRPFSIPTAFVRYEDKIYLHGSVGSHFIREIEKGIPVCIVVTLTDALVVAKSAFSYSMNYRSVIIFAQAEKIELPAEKVKALEWLTNKVVPNSWNYLRLVTESEMRKTTVLAFNLEEASAKVRTGMPNDEPEDKQLRIWSGIIPLQTQRMAPVADQFSQHIPLPKHLNL</sequence>
<dbReference type="Pfam" id="PF12900">
    <property type="entry name" value="Pyridox_ox_2"/>
    <property type="match status" value="1"/>
</dbReference>
<organism evidence="1 2">
    <name type="scientific">Mucilaginibacter robiniae</name>
    <dbReference type="NCBI Taxonomy" id="2728022"/>
    <lineage>
        <taxon>Bacteria</taxon>
        <taxon>Pseudomonadati</taxon>
        <taxon>Bacteroidota</taxon>
        <taxon>Sphingobacteriia</taxon>
        <taxon>Sphingobacteriales</taxon>
        <taxon>Sphingobacteriaceae</taxon>
        <taxon>Mucilaginibacter</taxon>
    </lineage>
</organism>
<gene>
    <name evidence="1" type="ORF">HH214_01210</name>
</gene>
<dbReference type="KEGG" id="mrob:HH214_01210"/>
<dbReference type="RefSeq" id="WP_169605605.1">
    <property type="nucleotide sequence ID" value="NZ_CP051682.1"/>
</dbReference>
<dbReference type="Proteomes" id="UP000503278">
    <property type="component" value="Chromosome"/>
</dbReference>
<name>A0A7L5DWX3_9SPHI</name>
<dbReference type="EMBL" id="CP051682">
    <property type="protein sequence ID" value="QJD94587.1"/>
    <property type="molecule type" value="Genomic_DNA"/>
</dbReference>
<reference evidence="1 2" key="1">
    <citation type="submission" date="2020-04" db="EMBL/GenBank/DDBJ databases">
        <title>Genome sequencing of novel species.</title>
        <authorList>
            <person name="Heo J."/>
            <person name="Kim S.-J."/>
            <person name="Kim J.-S."/>
            <person name="Hong S.-B."/>
            <person name="Kwon S.-W."/>
        </authorList>
    </citation>
    <scope>NUCLEOTIDE SEQUENCE [LARGE SCALE GENOMIC DNA]</scope>
    <source>
        <strain evidence="1 2">F39-2</strain>
    </source>
</reference>
<dbReference type="AlphaFoldDB" id="A0A7L5DWX3"/>
<evidence type="ECO:0000313" key="1">
    <source>
        <dbReference type="EMBL" id="QJD94587.1"/>
    </source>
</evidence>
<dbReference type="InterPro" id="IPR012349">
    <property type="entry name" value="Split_barrel_FMN-bd"/>
</dbReference>
<evidence type="ECO:0000313" key="2">
    <source>
        <dbReference type="Proteomes" id="UP000503278"/>
    </source>
</evidence>
<keyword evidence="2" id="KW-1185">Reference proteome</keyword>
<proteinExistence type="predicted"/>
<dbReference type="Gene3D" id="2.30.110.10">
    <property type="entry name" value="Electron Transport, Fmn-binding Protein, Chain A"/>
    <property type="match status" value="1"/>
</dbReference>
<protein>
    <submittedName>
        <fullName evidence="1">Pyridoxamine 5'-phosphate oxidase family protein</fullName>
    </submittedName>
</protein>
<accession>A0A7L5DWX3</accession>
<dbReference type="PANTHER" id="PTHR34071">
    <property type="entry name" value="5-NITROIMIDAZOLE ANTIBIOTICS RESISTANCE PROTEIN, NIMA-FAMILY-RELATED PROTEIN-RELATED"/>
    <property type="match status" value="1"/>
</dbReference>
<dbReference type="InterPro" id="IPR024747">
    <property type="entry name" value="Pyridox_Oxase-rel"/>
</dbReference>
<dbReference type="PANTHER" id="PTHR34071:SF2">
    <property type="entry name" value="FLAVIN-NUCLEOTIDE-BINDING PROTEIN"/>
    <property type="match status" value="1"/>
</dbReference>